<sequence length="60" mass="7070">MKMMRRRLGFHLGTNNNTLLELFKFTSQSLAIMNLPESSGFLSLFFNCYKTWKISALHRQ</sequence>
<organism evidence="1 2">
    <name type="scientific">Clunio marinus</name>
    <dbReference type="NCBI Taxonomy" id="568069"/>
    <lineage>
        <taxon>Eukaryota</taxon>
        <taxon>Metazoa</taxon>
        <taxon>Ecdysozoa</taxon>
        <taxon>Arthropoda</taxon>
        <taxon>Hexapoda</taxon>
        <taxon>Insecta</taxon>
        <taxon>Pterygota</taxon>
        <taxon>Neoptera</taxon>
        <taxon>Endopterygota</taxon>
        <taxon>Diptera</taxon>
        <taxon>Nematocera</taxon>
        <taxon>Chironomoidea</taxon>
        <taxon>Chironomidae</taxon>
        <taxon>Clunio</taxon>
    </lineage>
</organism>
<proteinExistence type="predicted"/>
<evidence type="ECO:0000313" key="1">
    <source>
        <dbReference type="EMBL" id="CRL00039.1"/>
    </source>
</evidence>
<dbReference type="AlphaFoldDB" id="A0A1J1IIH6"/>
<reference evidence="1 2" key="1">
    <citation type="submission" date="2015-04" db="EMBL/GenBank/DDBJ databases">
        <authorList>
            <person name="Syromyatnikov M.Y."/>
            <person name="Popov V.N."/>
        </authorList>
    </citation>
    <scope>NUCLEOTIDE SEQUENCE [LARGE SCALE GENOMIC DNA]</scope>
</reference>
<accession>A0A1J1IIH6</accession>
<protein>
    <submittedName>
        <fullName evidence="1">CLUMA_CG013328, isoform A</fullName>
    </submittedName>
</protein>
<dbReference type="EMBL" id="CVRI01000054">
    <property type="protein sequence ID" value="CRL00039.1"/>
    <property type="molecule type" value="Genomic_DNA"/>
</dbReference>
<keyword evidence="2" id="KW-1185">Reference proteome</keyword>
<dbReference type="Proteomes" id="UP000183832">
    <property type="component" value="Unassembled WGS sequence"/>
</dbReference>
<gene>
    <name evidence="1" type="ORF">CLUMA_CG013328</name>
</gene>
<dbReference type="OrthoDB" id="191686at2759"/>
<name>A0A1J1IIH6_9DIPT</name>
<evidence type="ECO:0000313" key="2">
    <source>
        <dbReference type="Proteomes" id="UP000183832"/>
    </source>
</evidence>